<dbReference type="EMBL" id="AOHV01000008">
    <property type="protein sequence ID" value="ELY40855.1"/>
    <property type="molecule type" value="Genomic_DNA"/>
</dbReference>
<geneLocation type="plasmid" evidence="1 3">
    <name>1</name>
</geneLocation>
<evidence type="ECO:0000313" key="1">
    <source>
        <dbReference type="EMBL" id="ADJ16722.1"/>
    </source>
</evidence>
<reference evidence="2 4" key="2">
    <citation type="journal article" date="2014" name="PLoS Genet.">
        <title>Phylogenetically driven sequencing of extremely halophilic archaea reveals strategies for static and dynamic osmo-response.</title>
        <authorList>
            <person name="Becker E.A."/>
            <person name="Seitzer P.M."/>
            <person name="Tritt A."/>
            <person name="Larsen D."/>
            <person name="Krusor M."/>
            <person name="Yao A.I."/>
            <person name="Wu D."/>
            <person name="Madern D."/>
            <person name="Eisen J.A."/>
            <person name="Darling A.E."/>
            <person name="Facciotti M.T."/>
        </authorList>
    </citation>
    <scope>NUCLEOTIDE SEQUENCE [LARGE SCALE GENOMIC DNA]</scope>
    <source>
        <strain evidence="2">B3</strain>
        <strain evidence="4">DSM 18796 / CECT 7217 / JCM 14584 / KCTC 4019 / B3</strain>
    </source>
</reference>
<organism evidence="1 3">
    <name type="scientific">Halalkalicoccus jeotgali (strain DSM 18796 / CECT 7217 / JCM 14584 / KCTC 4019 / B3)</name>
    <dbReference type="NCBI Taxonomy" id="795797"/>
    <lineage>
        <taxon>Archaea</taxon>
        <taxon>Methanobacteriati</taxon>
        <taxon>Methanobacteriota</taxon>
        <taxon>Stenosarchaea group</taxon>
        <taxon>Halobacteria</taxon>
        <taxon>Halobacteriales</taxon>
        <taxon>Halococcaceae</taxon>
        <taxon>Halalkalicoccus</taxon>
    </lineage>
</organism>
<dbReference type="EMBL" id="CP002063">
    <property type="protein sequence ID" value="ADJ16722.1"/>
    <property type="molecule type" value="Genomic_DNA"/>
</dbReference>
<keyword evidence="4" id="KW-1185">Reference proteome</keyword>
<proteinExistence type="predicted"/>
<dbReference type="KEGG" id="hje:HacjB3_16861"/>
<gene>
    <name evidence="1" type="ordered locus">HacjB3_16861</name>
    <name evidence="2" type="ORF">C497_02192</name>
</gene>
<evidence type="ECO:0000313" key="2">
    <source>
        <dbReference type="EMBL" id="ELY40855.1"/>
    </source>
</evidence>
<keyword evidence="1" id="KW-0614">Plasmid</keyword>
<dbReference type="HOGENOM" id="CLU_1998677_0_0_2"/>
<dbReference type="AlphaFoldDB" id="D8JBR9"/>
<protein>
    <submittedName>
        <fullName evidence="1">Uncharacterized protein</fullName>
    </submittedName>
</protein>
<reference evidence="1 3" key="1">
    <citation type="journal article" date="2010" name="J. Bacteriol.">
        <title>Complete genome sequence of Halalkalicoccus jeotgali B3(T), an extremely halophilic archaeon.</title>
        <authorList>
            <person name="Roh S.W."/>
            <person name="Nam Y.D."/>
            <person name="Nam S.H."/>
            <person name="Choi S.H."/>
            <person name="Park H.S."/>
            <person name="Bae J.W."/>
        </authorList>
    </citation>
    <scope>NUCLEOTIDE SEQUENCE [LARGE SCALE GENOMIC DNA]</scope>
    <source>
        <strain evidence="1">B3</strain>
        <strain evidence="3">DSM 18796 / CECT 7217 / JCM 14584 / KCTC 4019 / B3</strain>
        <plasmid evidence="3">1</plasmid>
    </source>
</reference>
<sequence>MATMALLNSIPIPGQDVMSRVLGWILPHRDESKDEELGEWQRVERTPIQTVWCNDTTRQLVVCTQQYENAWMTRAKPALIDGEEVDLSLTAGPTSREIAEFLAHQYMAHELVLAPITAMQPRRY</sequence>
<dbReference type="Proteomes" id="UP000011645">
    <property type="component" value="Unassembled WGS sequence"/>
</dbReference>
<dbReference type="Proteomes" id="UP000000390">
    <property type="component" value="Plasmid 1"/>
</dbReference>
<evidence type="ECO:0000313" key="4">
    <source>
        <dbReference type="Proteomes" id="UP000011645"/>
    </source>
</evidence>
<name>D8JBR9_HALJB</name>
<accession>D8JBR9</accession>
<evidence type="ECO:0000313" key="3">
    <source>
        <dbReference type="Proteomes" id="UP000000390"/>
    </source>
</evidence>